<protein>
    <recommendedName>
        <fullName evidence="1">Reverse transcriptase Ty1/copia-type domain-containing protein</fullName>
    </recommendedName>
</protein>
<proteinExistence type="predicted"/>
<evidence type="ECO:0000313" key="2">
    <source>
        <dbReference type="EMBL" id="GEU75101.1"/>
    </source>
</evidence>
<gene>
    <name evidence="2" type="ORF">Tci_047079</name>
</gene>
<dbReference type="GO" id="GO:0003676">
    <property type="term" value="F:nucleic acid binding"/>
    <property type="evidence" value="ECO:0007669"/>
    <property type="project" value="InterPro"/>
</dbReference>
<dbReference type="InterPro" id="IPR036397">
    <property type="entry name" value="RNaseH_sf"/>
</dbReference>
<sequence length="271" mass="31741">MYNLGVIRVSERRNRTLLDMVRSMMSFTTLLLSFWDYALETTTCILNMVPTNKVDKTPYELWYILIGFPKEMMGYYFHFLPKNKIVVARYAEFLEGNLLSQEVEGFEPPREEVIPVRRSARTHRALGRLCLNVEVEEHSLGDLNEPNNHKAAILDLESDNKWLFKKKIDIYGFVHTYKARLVAKGYAQTYDVDYEETFSPVADIRDIRILIAITAVYDYEIWLMDVKTAFLNGYLNENIYVQPEGFIDPNHPRKVCKLQKSIYGLKKASRR</sequence>
<dbReference type="AlphaFoldDB" id="A0A699GNR5"/>
<dbReference type="Pfam" id="PF07727">
    <property type="entry name" value="RVT_2"/>
    <property type="match status" value="1"/>
</dbReference>
<accession>A0A699GNR5</accession>
<name>A0A699GNR5_TANCI</name>
<organism evidence="2">
    <name type="scientific">Tanacetum cinerariifolium</name>
    <name type="common">Dalmatian daisy</name>
    <name type="synonym">Chrysanthemum cinerariifolium</name>
    <dbReference type="NCBI Taxonomy" id="118510"/>
    <lineage>
        <taxon>Eukaryota</taxon>
        <taxon>Viridiplantae</taxon>
        <taxon>Streptophyta</taxon>
        <taxon>Embryophyta</taxon>
        <taxon>Tracheophyta</taxon>
        <taxon>Spermatophyta</taxon>
        <taxon>Magnoliopsida</taxon>
        <taxon>eudicotyledons</taxon>
        <taxon>Gunneridae</taxon>
        <taxon>Pentapetalae</taxon>
        <taxon>asterids</taxon>
        <taxon>campanulids</taxon>
        <taxon>Asterales</taxon>
        <taxon>Asteraceae</taxon>
        <taxon>Asteroideae</taxon>
        <taxon>Anthemideae</taxon>
        <taxon>Anthemidinae</taxon>
        <taxon>Tanacetum</taxon>
    </lineage>
</organism>
<evidence type="ECO:0000259" key="1">
    <source>
        <dbReference type="Pfam" id="PF07727"/>
    </source>
</evidence>
<comment type="caution">
    <text evidence="2">The sequence shown here is derived from an EMBL/GenBank/DDBJ whole genome shotgun (WGS) entry which is preliminary data.</text>
</comment>
<dbReference type="EMBL" id="BKCJ010007015">
    <property type="protein sequence ID" value="GEU75101.1"/>
    <property type="molecule type" value="Genomic_DNA"/>
</dbReference>
<feature type="domain" description="Reverse transcriptase Ty1/copia-type" evidence="1">
    <location>
        <begin position="159"/>
        <end position="270"/>
    </location>
</feature>
<dbReference type="InterPro" id="IPR012337">
    <property type="entry name" value="RNaseH-like_sf"/>
</dbReference>
<dbReference type="Gene3D" id="3.30.420.10">
    <property type="entry name" value="Ribonuclease H-like superfamily/Ribonuclease H"/>
    <property type="match status" value="1"/>
</dbReference>
<dbReference type="SUPFAM" id="SSF53098">
    <property type="entry name" value="Ribonuclease H-like"/>
    <property type="match status" value="1"/>
</dbReference>
<reference evidence="2" key="1">
    <citation type="journal article" date="2019" name="Sci. Rep.">
        <title>Draft genome of Tanacetum cinerariifolium, the natural source of mosquito coil.</title>
        <authorList>
            <person name="Yamashiro T."/>
            <person name="Shiraishi A."/>
            <person name="Satake H."/>
            <person name="Nakayama K."/>
        </authorList>
    </citation>
    <scope>NUCLEOTIDE SEQUENCE</scope>
</reference>
<dbReference type="InterPro" id="IPR013103">
    <property type="entry name" value="RVT_2"/>
</dbReference>